<proteinExistence type="predicted"/>
<dbReference type="CDD" id="cd14473">
    <property type="entry name" value="FERM_B-lobe"/>
    <property type="match status" value="1"/>
</dbReference>
<dbReference type="Gene3D" id="2.30.29.30">
    <property type="entry name" value="Pleckstrin-homology domain (PH domain)/Phosphotyrosine-binding domain (PTB)"/>
    <property type="match status" value="1"/>
</dbReference>
<dbReference type="InterPro" id="IPR014352">
    <property type="entry name" value="FERM/acyl-CoA-bd_prot_sf"/>
</dbReference>
<sequence>MSLRLGLRYYQHGQLSPGKRSNKPERCVQPKNLRKLIQNQFKKFAALTEVDCMFRFLELVQTLVPFSRETFKCALGTGWSVPVELVIGPSVGISYLIDRAGEKVSPPDYQTIDCGCLTCTAQPTPIAGFHQVETILTHRMDQDSKAILQLSIAGAEEVRYLLPD</sequence>
<gene>
    <name evidence="2" type="ORF">LAZ67_3001958</name>
</gene>
<feature type="domain" description="FERM" evidence="1">
    <location>
        <begin position="1"/>
        <end position="164"/>
    </location>
</feature>
<dbReference type="PANTHER" id="PTHR46221:SF9">
    <property type="entry name" value="NON-SPECIFIC PROTEIN-TYROSINE KINASE"/>
    <property type="match status" value="1"/>
</dbReference>
<evidence type="ECO:0000313" key="2">
    <source>
        <dbReference type="EMBL" id="UYV64781.1"/>
    </source>
</evidence>
<dbReference type="SUPFAM" id="SSF50729">
    <property type="entry name" value="PH domain-like"/>
    <property type="match status" value="1"/>
</dbReference>
<dbReference type="InterPro" id="IPR049385">
    <property type="entry name" value="FAK1-like_FERM_C"/>
</dbReference>
<keyword evidence="3" id="KW-1185">Reference proteome</keyword>
<accession>A0ABY6K7D4</accession>
<dbReference type="Pfam" id="PF21477">
    <property type="entry name" value="FERM_C_FAK1"/>
    <property type="match status" value="1"/>
</dbReference>
<evidence type="ECO:0000313" key="3">
    <source>
        <dbReference type="Proteomes" id="UP001235939"/>
    </source>
</evidence>
<dbReference type="InterPro" id="IPR000299">
    <property type="entry name" value="FERM_domain"/>
</dbReference>
<protein>
    <submittedName>
        <fullName evidence="2">PTK2</fullName>
    </submittedName>
</protein>
<dbReference type="InterPro" id="IPR011993">
    <property type="entry name" value="PH-like_dom_sf"/>
</dbReference>
<dbReference type="EMBL" id="CP092865">
    <property type="protein sequence ID" value="UYV64781.1"/>
    <property type="molecule type" value="Genomic_DNA"/>
</dbReference>
<dbReference type="InterPro" id="IPR035963">
    <property type="entry name" value="FERM_2"/>
</dbReference>
<dbReference type="Proteomes" id="UP001235939">
    <property type="component" value="Chromosome 03"/>
</dbReference>
<dbReference type="SUPFAM" id="SSF47031">
    <property type="entry name" value="Second domain of FERM"/>
    <property type="match status" value="1"/>
</dbReference>
<dbReference type="PROSITE" id="PS50057">
    <property type="entry name" value="FERM_3"/>
    <property type="match status" value="1"/>
</dbReference>
<dbReference type="Gene3D" id="1.20.80.10">
    <property type="match status" value="1"/>
</dbReference>
<evidence type="ECO:0000259" key="1">
    <source>
        <dbReference type="PROSITE" id="PS50057"/>
    </source>
</evidence>
<dbReference type="PANTHER" id="PTHR46221">
    <property type="entry name" value="FERM AND PDZ DOMAIN-CONTAINING PROTEIN FAMILY MEMBER"/>
    <property type="match status" value="1"/>
</dbReference>
<dbReference type="InterPro" id="IPR019748">
    <property type="entry name" value="FERM_central"/>
</dbReference>
<reference evidence="2 3" key="1">
    <citation type="submission" date="2022-01" db="EMBL/GenBank/DDBJ databases">
        <title>A chromosomal length assembly of Cordylochernes scorpioides.</title>
        <authorList>
            <person name="Zeh D."/>
            <person name="Zeh J."/>
        </authorList>
    </citation>
    <scope>NUCLEOTIDE SEQUENCE [LARGE SCALE GENOMIC DNA]</scope>
    <source>
        <strain evidence="2">IN4F17</strain>
        <tissue evidence="2">Whole Body</tissue>
    </source>
</reference>
<name>A0ABY6K7D4_9ARAC</name>
<organism evidence="2 3">
    <name type="scientific">Cordylochernes scorpioides</name>
    <dbReference type="NCBI Taxonomy" id="51811"/>
    <lineage>
        <taxon>Eukaryota</taxon>
        <taxon>Metazoa</taxon>
        <taxon>Ecdysozoa</taxon>
        <taxon>Arthropoda</taxon>
        <taxon>Chelicerata</taxon>
        <taxon>Arachnida</taxon>
        <taxon>Pseudoscorpiones</taxon>
        <taxon>Cheliferoidea</taxon>
        <taxon>Chernetidae</taxon>
        <taxon>Cordylochernes</taxon>
    </lineage>
</organism>